<feature type="region of interest" description="Disordered" evidence="1">
    <location>
        <begin position="1"/>
        <end position="84"/>
    </location>
</feature>
<evidence type="ECO:0000256" key="1">
    <source>
        <dbReference type="SAM" id="MobiDB-lite"/>
    </source>
</evidence>
<dbReference type="SUPFAM" id="SSF69047">
    <property type="entry name" value="Hypothetical protein YjbJ"/>
    <property type="match status" value="1"/>
</dbReference>
<dbReference type="InterPro" id="IPR036629">
    <property type="entry name" value="YjbJ_sf"/>
</dbReference>
<dbReference type="EMBL" id="CADCUT010000002">
    <property type="protein sequence ID" value="CAA9382785.1"/>
    <property type="molecule type" value="Genomic_DNA"/>
</dbReference>
<accession>A0A6J4NF33</accession>
<sequence length="84" mass="9308">MADRTKGKAKEAWGALSGDEAVKEEGRAQQRKANAEEEVAQRERTSRAKKEAEQAERERDRQKVKDKGLLGGVTDPLTGRDRGS</sequence>
<reference evidence="2" key="1">
    <citation type="submission" date="2020-02" db="EMBL/GenBank/DDBJ databases">
        <authorList>
            <person name="Meier V. D."/>
        </authorList>
    </citation>
    <scope>NUCLEOTIDE SEQUENCE</scope>
    <source>
        <strain evidence="2">AVDCRST_MAG03</strain>
    </source>
</reference>
<evidence type="ECO:0008006" key="3">
    <source>
        <dbReference type="Google" id="ProtNLM"/>
    </source>
</evidence>
<gene>
    <name evidence="2" type="ORF">AVDCRST_MAG03-65</name>
</gene>
<protein>
    <recommendedName>
        <fullName evidence="3">CsbD-like domain-containing protein</fullName>
    </recommendedName>
</protein>
<feature type="compositionally biased region" description="Basic and acidic residues" evidence="1">
    <location>
        <begin position="20"/>
        <end position="68"/>
    </location>
</feature>
<organism evidence="2">
    <name type="scientific">uncultured Rubrobacteraceae bacterium</name>
    <dbReference type="NCBI Taxonomy" id="349277"/>
    <lineage>
        <taxon>Bacteria</taxon>
        <taxon>Bacillati</taxon>
        <taxon>Actinomycetota</taxon>
        <taxon>Rubrobacteria</taxon>
        <taxon>Rubrobacterales</taxon>
        <taxon>Rubrobacteraceae</taxon>
        <taxon>environmental samples</taxon>
    </lineage>
</organism>
<feature type="compositionally biased region" description="Basic and acidic residues" evidence="1">
    <location>
        <begin position="1"/>
        <end position="11"/>
    </location>
</feature>
<proteinExistence type="predicted"/>
<evidence type="ECO:0000313" key="2">
    <source>
        <dbReference type="EMBL" id="CAA9382785.1"/>
    </source>
</evidence>
<dbReference type="AlphaFoldDB" id="A0A6J4NF33"/>
<name>A0A6J4NF33_9ACTN</name>